<dbReference type="EMBL" id="MRCA01000001">
    <property type="protein sequence ID" value="OKH16528.1"/>
    <property type="molecule type" value="Genomic_DNA"/>
</dbReference>
<organism evidence="3 4">
    <name type="scientific">Fischerella major NIES-592</name>
    <dbReference type="NCBI Taxonomy" id="210994"/>
    <lineage>
        <taxon>Bacteria</taxon>
        <taxon>Bacillati</taxon>
        <taxon>Cyanobacteriota</taxon>
        <taxon>Cyanophyceae</taxon>
        <taxon>Nostocales</taxon>
        <taxon>Hapalosiphonaceae</taxon>
        <taxon>Fischerella</taxon>
    </lineage>
</organism>
<dbReference type="RefSeq" id="WP_009458425.1">
    <property type="nucleotide sequence ID" value="NZ_MRCA01000001.1"/>
</dbReference>
<dbReference type="Proteomes" id="UP000186391">
    <property type="component" value="Unassembled WGS sequence"/>
</dbReference>
<protein>
    <submittedName>
        <fullName evidence="3">Uncharacterized protein</fullName>
    </submittedName>
</protein>
<dbReference type="OrthoDB" id="516185at2"/>
<keyword evidence="2" id="KW-0472">Membrane</keyword>
<accession>A0A1U7H5F0</accession>
<feature type="transmembrane region" description="Helical" evidence="2">
    <location>
        <begin position="78"/>
        <end position="94"/>
    </location>
</feature>
<evidence type="ECO:0000256" key="2">
    <source>
        <dbReference type="SAM" id="Phobius"/>
    </source>
</evidence>
<dbReference type="GeneID" id="35797668"/>
<reference evidence="3 4" key="1">
    <citation type="submission" date="2016-11" db="EMBL/GenBank/DDBJ databases">
        <title>Draft Genome Sequences of Nine Cyanobacterial Strains from Diverse Habitats.</title>
        <authorList>
            <person name="Zhu T."/>
            <person name="Hou S."/>
            <person name="Lu X."/>
            <person name="Hess W.R."/>
        </authorList>
    </citation>
    <scope>NUCLEOTIDE SEQUENCE [LARGE SCALE GENOMIC DNA]</scope>
    <source>
        <strain evidence="3 4">NIES-592</strain>
    </source>
</reference>
<evidence type="ECO:0000313" key="4">
    <source>
        <dbReference type="Proteomes" id="UP000186391"/>
    </source>
</evidence>
<proteinExistence type="predicted"/>
<feature type="region of interest" description="Disordered" evidence="1">
    <location>
        <begin position="152"/>
        <end position="171"/>
    </location>
</feature>
<evidence type="ECO:0000256" key="1">
    <source>
        <dbReference type="SAM" id="MobiDB-lite"/>
    </source>
</evidence>
<keyword evidence="2" id="KW-0812">Transmembrane</keyword>
<feature type="transmembrane region" description="Helical" evidence="2">
    <location>
        <begin position="12"/>
        <end position="35"/>
    </location>
</feature>
<gene>
    <name evidence="3" type="ORF">NIES592_02520</name>
</gene>
<dbReference type="AlphaFoldDB" id="A0A1U7H5F0"/>
<name>A0A1U7H5F0_9CYAN</name>
<feature type="compositionally biased region" description="Polar residues" evidence="1">
    <location>
        <begin position="160"/>
        <end position="171"/>
    </location>
</feature>
<keyword evidence="4" id="KW-1185">Reference proteome</keyword>
<feature type="transmembrane region" description="Helical" evidence="2">
    <location>
        <begin position="100"/>
        <end position="117"/>
    </location>
</feature>
<evidence type="ECO:0000313" key="3">
    <source>
        <dbReference type="EMBL" id="OKH16528.1"/>
    </source>
</evidence>
<feature type="transmembrane region" description="Helical" evidence="2">
    <location>
        <begin position="41"/>
        <end position="58"/>
    </location>
</feature>
<comment type="caution">
    <text evidence="3">The sequence shown here is derived from an EMBL/GenBank/DDBJ whole genome shotgun (WGS) entry which is preliminary data.</text>
</comment>
<keyword evidence="2" id="KW-1133">Transmembrane helix</keyword>
<sequence length="171" mass="19262">MTPQKNNFKQFLSISPNFLNQILFGIFLTLIFLVVRYPLPVSLFLGILGGLAVGWLTTASKGTPQGDSIASSEGIDAGLKYWLFFLLGFVFLGYQPSVSILLGSLAGIGGGWIIAWWKSKEETRTQIPDELIDETQLELPPTPTVKRRVRKPTRRYRRSSGGSNWPQFWRR</sequence>